<evidence type="ECO:0000313" key="13">
    <source>
        <dbReference type="EnsemblMetazoa" id="XP_782778"/>
    </source>
</evidence>
<dbReference type="GO" id="GO:2000436">
    <property type="term" value="P:positive regulation of protein neddylation"/>
    <property type="evidence" value="ECO:0007669"/>
    <property type="project" value="UniProtKB-ARBA"/>
</dbReference>
<protein>
    <recommendedName>
        <fullName evidence="10">Defective in cullin neddylation protein</fullName>
    </recommendedName>
</protein>
<dbReference type="FunFam" id="1.10.238.200:FF:000003">
    <property type="entry name" value="DCN1-like protein 3"/>
    <property type="match status" value="1"/>
</dbReference>
<accession>A0A7M7RA32</accession>
<dbReference type="PANTHER" id="PTHR12281:SF31">
    <property type="entry name" value="DCN1-LIKE PROTEIN 3"/>
    <property type="match status" value="1"/>
</dbReference>
<dbReference type="PANTHER" id="PTHR12281">
    <property type="entry name" value="RP42 RELATED"/>
    <property type="match status" value="1"/>
</dbReference>
<dbReference type="GO" id="GO:0005634">
    <property type="term" value="C:nucleus"/>
    <property type="evidence" value="ECO:0007669"/>
    <property type="project" value="UniProtKB-SubCell"/>
</dbReference>
<comment type="subcellular location">
    <subcellularLocation>
        <location evidence="2">Cell membrane</location>
    </subcellularLocation>
    <subcellularLocation>
        <location evidence="3">Cytoplasm</location>
        <location evidence="3">Perinuclear region</location>
    </subcellularLocation>
    <subcellularLocation>
        <location evidence="1">Nucleus</location>
    </subcellularLocation>
</comment>
<proteinExistence type="predicted"/>
<dbReference type="CTD" id="123879"/>
<keyword evidence="14" id="KW-1185">Reference proteome</keyword>
<evidence type="ECO:0000256" key="10">
    <source>
        <dbReference type="RuleBase" id="RU410713"/>
    </source>
</evidence>
<dbReference type="PROSITE" id="PS51229">
    <property type="entry name" value="DCUN1"/>
    <property type="match status" value="1"/>
</dbReference>
<dbReference type="KEGG" id="spu:577457"/>
<evidence type="ECO:0000259" key="12">
    <source>
        <dbReference type="PROSITE" id="PS51229"/>
    </source>
</evidence>
<dbReference type="GO" id="GO:0032182">
    <property type="term" value="F:ubiquitin-like protein binding"/>
    <property type="evidence" value="ECO:0000318"/>
    <property type="project" value="GO_Central"/>
</dbReference>
<keyword evidence="9" id="KW-0449">Lipoprotein</keyword>
<dbReference type="InterPro" id="IPR005176">
    <property type="entry name" value="PONY_dom"/>
</dbReference>
<evidence type="ECO:0000256" key="4">
    <source>
        <dbReference type="ARBA" id="ARBA00022475"/>
    </source>
</evidence>
<keyword evidence="7" id="KW-0472">Membrane</keyword>
<organism evidence="13 14">
    <name type="scientific">Strongylocentrotus purpuratus</name>
    <name type="common">Purple sea urchin</name>
    <dbReference type="NCBI Taxonomy" id="7668"/>
    <lineage>
        <taxon>Eukaryota</taxon>
        <taxon>Metazoa</taxon>
        <taxon>Echinodermata</taxon>
        <taxon>Eleutherozoa</taxon>
        <taxon>Echinozoa</taxon>
        <taxon>Echinoidea</taxon>
        <taxon>Euechinoidea</taxon>
        <taxon>Echinacea</taxon>
        <taxon>Camarodonta</taxon>
        <taxon>Echinidea</taxon>
        <taxon>Strongylocentrotidae</taxon>
        <taxon>Strongylocentrotus</taxon>
    </lineage>
</organism>
<keyword evidence="8" id="KW-0539">Nucleus</keyword>
<dbReference type="GO" id="GO:0048471">
    <property type="term" value="C:perinuclear region of cytoplasm"/>
    <property type="evidence" value="ECO:0007669"/>
    <property type="project" value="UniProtKB-SubCell"/>
</dbReference>
<keyword evidence="6" id="KW-0519">Myristate</keyword>
<dbReference type="GO" id="GO:0097602">
    <property type="term" value="F:cullin family protein binding"/>
    <property type="evidence" value="ECO:0000318"/>
    <property type="project" value="GO_Central"/>
</dbReference>
<feature type="domain" description="DCUN1" evidence="12">
    <location>
        <begin position="103"/>
        <end position="294"/>
    </location>
</feature>
<dbReference type="InParanoid" id="A0A7M7RA32"/>
<dbReference type="FunFam" id="1.10.238.10:FF:000126">
    <property type="entry name" value="DCN1-like protein"/>
    <property type="match status" value="1"/>
</dbReference>
<evidence type="ECO:0000256" key="8">
    <source>
        <dbReference type="ARBA" id="ARBA00023242"/>
    </source>
</evidence>
<dbReference type="Proteomes" id="UP000007110">
    <property type="component" value="Unassembled WGS sequence"/>
</dbReference>
<dbReference type="EnsemblMetazoa" id="XM_777685">
    <property type="protein sequence ID" value="XP_782778"/>
    <property type="gene ID" value="LOC577457"/>
</dbReference>
<feature type="compositionally biased region" description="Polar residues" evidence="11">
    <location>
        <begin position="9"/>
        <end position="38"/>
    </location>
</feature>
<dbReference type="GO" id="GO:0031624">
    <property type="term" value="F:ubiquitin conjugating enzyme binding"/>
    <property type="evidence" value="ECO:0000318"/>
    <property type="project" value="GO_Central"/>
</dbReference>
<feature type="region of interest" description="Disordered" evidence="11">
    <location>
        <begin position="58"/>
        <end position="100"/>
    </location>
</feature>
<evidence type="ECO:0000256" key="2">
    <source>
        <dbReference type="ARBA" id="ARBA00004236"/>
    </source>
</evidence>
<dbReference type="InterPro" id="IPR042460">
    <property type="entry name" value="DCN1-like_PONY"/>
</dbReference>
<dbReference type="GO" id="GO:0005886">
    <property type="term" value="C:plasma membrane"/>
    <property type="evidence" value="ECO:0007669"/>
    <property type="project" value="UniProtKB-SubCell"/>
</dbReference>
<keyword evidence="4" id="KW-1003">Cell membrane</keyword>
<dbReference type="AlphaFoldDB" id="A0A7M7RA32"/>
<dbReference type="RefSeq" id="XP_782778.2">
    <property type="nucleotide sequence ID" value="XM_777685.5"/>
</dbReference>
<reference evidence="13" key="2">
    <citation type="submission" date="2021-01" db="UniProtKB">
        <authorList>
            <consortium name="EnsemblMetazoa"/>
        </authorList>
    </citation>
    <scope>IDENTIFICATION</scope>
</reference>
<dbReference type="FunCoup" id="A0A7M7RA32">
    <property type="interactions" value="305"/>
</dbReference>
<evidence type="ECO:0000256" key="9">
    <source>
        <dbReference type="ARBA" id="ARBA00023288"/>
    </source>
</evidence>
<evidence type="ECO:0000256" key="5">
    <source>
        <dbReference type="ARBA" id="ARBA00022490"/>
    </source>
</evidence>
<dbReference type="GO" id="GO:0045116">
    <property type="term" value="P:protein neddylation"/>
    <property type="evidence" value="ECO:0000318"/>
    <property type="project" value="GO_Central"/>
</dbReference>
<evidence type="ECO:0000313" key="14">
    <source>
        <dbReference type="Proteomes" id="UP000007110"/>
    </source>
</evidence>
<dbReference type="OMA" id="DQMNQNI"/>
<evidence type="ECO:0000256" key="7">
    <source>
        <dbReference type="ARBA" id="ARBA00023136"/>
    </source>
</evidence>
<evidence type="ECO:0000256" key="3">
    <source>
        <dbReference type="ARBA" id="ARBA00004556"/>
    </source>
</evidence>
<dbReference type="Gene3D" id="1.10.238.200">
    <property type="entry name" value="Cullin, PONY binding domain"/>
    <property type="match status" value="1"/>
</dbReference>
<name>A0A7M7RA32_STRPU</name>
<comment type="function">
    <text evidence="10">Neddylation of cullins play an essential role in the regulation of SCF-type complexes activity.</text>
</comment>
<dbReference type="GO" id="GO:0000151">
    <property type="term" value="C:ubiquitin ligase complex"/>
    <property type="evidence" value="ECO:0000318"/>
    <property type="project" value="GO_Central"/>
</dbReference>
<evidence type="ECO:0000256" key="1">
    <source>
        <dbReference type="ARBA" id="ARBA00004123"/>
    </source>
</evidence>
<evidence type="ECO:0000256" key="6">
    <source>
        <dbReference type="ARBA" id="ARBA00022707"/>
    </source>
</evidence>
<evidence type="ECO:0000256" key="11">
    <source>
        <dbReference type="SAM" id="MobiDB-lite"/>
    </source>
</evidence>
<dbReference type="OrthoDB" id="27198at2759"/>
<reference evidence="14" key="1">
    <citation type="submission" date="2015-02" db="EMBL/GenBank/DDBJ databases">
        <title>Genome sequencing for Strongylocentrotus purpuratus.</title>
        <authorList>
            <person name="Murali S."/>
            <person name="Liu Y."/>
            <person name="Vee V."/>
            <person name="English A."/>
            <person name="Wang M."/>
            <person name="Skinner E."/>
            <person name="Han Y."/>
            <person name="Muzny D.M."/>
            <person name="Worley K.C."/>
            <person name="Gibbs R.A."/>
        </authorList>
    </citation>
    <scope>NUCLEOTIDE SEQUENCE</scope>
</reference>
<dbReference type="Pfam" id="PF03556">
    <property type="entry name" value="Cullin_binding"/>
    <property type="match status" value="1"/>
</dbReference>
<dbReference type="GeneID" id="577457"/>
<sequence>MGKCFSVCNPGSTSVERQNGKNSKAQLPPKSSSQHATAIDRSTAQPVQYIQHISTTGVRAGNLPLRPAGDSNNGSHSRPASDTHKQFPRQNGVETNTAMKSDFSERKANKLFEKYKDNSEDAILAEGTERFCQDLKVSPEDFIVLVIAWKFQAAVMCRFTRTEFIQGCRTLRADSINAIKAKFPDLRHEVKTDDAMFKDLYRYTFGFGLDTEGGQRTLPCEIAIPLWKLVFYYRQPPILDRWCNFLTVNQVKGISRDTWQMFLHFVEVIGDNLSNYDDNEAWPSLFDDFVEYENDRLKTLNQVEKEDNNQEETHLV</sequence>
<feature type="region of interest" description="Disordered" evidence="11">
    <location>
        <begin position="1"/>
        <end position="38"/>
    </location>
</feature>
<keyword evidence="5" id="KW-0963">Cytoplasm</keyword>
<feature type="compositionally biased region" description="Polar residues" evidence="11">
    <location>
        <begin position="88"/>
        <end position="99"/>
    </location>
</feature>
<dbReference type="InterPro" id="IPR014764">
    <property type="entry name" value="DCN-prot"/>
</dbReference>
<dbReference type="Gene3D" id="1.10.238.10">
    <property type="entry name" value="EF-hand"/>
    <property type="match status" value="1"/>
</dbReference>